<accession>A0A151T8B8</accession>
<dbReference type="InterPro" id="IPR052160">
    <property type="entry name" value="Gypsy_RT_Integrase-like"/>
</dbReference>
<dbReference type="AlphaFoldDB" id="A0A151T8B8"/>
<organism evidence="2 3">
    <name type="scientific">Cajanus cajan</name>
    <name type="common">Pigeon pea</name>
    <name type="synonym">Cajanus indicus</name>
    <dbReference type="NCBI Taxonomy" id="3821"/>
    <lineage>
        <taxon>Eukaryota</taxon>
        <taxon>Viridiplantae</taxon>
        <taxon>Streptophyta</taxon>
        <taxon>Embryophyta</taxon>
        <taxon>Tracheophyta</taxon>
        <taxon>Spermatophyta</taxon>
        <taxon>Magnoliopsida</taxon>
        <taxon>eudicotyledons</taxon>
        <taxon>Gunneridae</taxon>
        <taxon>Pentapetalae</taxon>
        <taxon>rosids</taxon>
        <taxon>fabids</taxon>
        <taxon>Fabales</taxon>
        <taxon>Fabaceae</taxon>
        <taxon>Papilionoideae</taxon>
        <taxon>50 kb inversion clade</taxon>
        <taxon>NPAAA clade</taxon>
        <taxon>indigoferoid/millettioid clade</taxon>
        <taxon>Phaseoleae</taxon>
        <taxon>Cajanus</taxon>
    </lineage>
</organism>
<evidence type="ECO:0000313" key="3">
    <source>
        <dbReference type="Proteomes" id="UP000075243"/>
    </source>
</evidence>
<dbReference type="Gramene" id="C.cajan_17349.t">
    <property type="protein sequence ID" value="C.cajan_17349.t.cds1"/>
    <property type="gene ID" value="C.cajan_17349"/>
</dbReference>
<dbReference type="OMA" id="EKFWWAS"/>
<dbReference type="Pfam" id="PF17921">
    <property type="entry name" value="Integrase_H2C2"/>
    <property type="match status" value="1"/>
</dbReference>
<evidence type="ECO:0000259" key="1">
    <source>
        <dbReference type="Pfam" id="PF17921"/>
    </source>
</evidence>
<dbReference type="Gene3D" id="1.10.340.70">
    <property type="match status" value="1"/>
</dbReference>
<dbReference type="PANTHER" id="PTHR47266">
    <property type="entry name" value="ENDONUCLEASE-RELATED"/>
    <property type="match status" value="1"/>
</dbReference>
<keyword evidence="3" id="KW-1185">Reference proteome</keyword>
<evidence type="ECO:0000313" key="2">
    <source>
        <dbReference type="EMBL" id="KYP63293.1"/>
    </source>
</evidence>
<sequence>MSHLSIHPGMTKMYHDIKKSFWWPSMKKEIAEFVAACLTCQKVKIQHQRPRGVM</sequence>
<protein>
    <recommendedName>
        <fullName evidence="1">Integrase zinc-binding domain-containing protein</fullName>
    </recommendedName>
</protein>
<feature type="domain" description="Integrase zinc-binding" evidence="1">
    <location>
        <begin position="3"/>
        <end position="45"/>
    </location>
</feature>
<dbReference type="InterPro" id="IPR041588">
    <property type="entry name" value="Integrase_H2C2"/>
</dbReference>
<dbReference type="EMBL" id="CM003609">
    <property type="protein sequence ID" value="KYP63293.1"/>
    <property type="molecule type" value="Genomic_DNA"/>
</dbReference>
<gene>
    <name evidence="2" type="ORF">KK1_017862</name>
</gene>
<reference evidence="2 3" key="1">
    <citation type="journal article" date="2012" name="Nat. Biotechnol.">
        <title>Draft genome sequence of pigeonpea (Cajanus cajan), an orphan legume crop of resource-poor farmers.</title>
        <authorList>
            <person name="Varshney R.K."/>
            <person name="Chen W."/>
            <person name="Li Y."/>
            <person name="Bharti A.K."/>
            <person name="Saxena R.K."/>
            <person name="Schlueter J.A."/>
            <person name="Donoghue M.T."/>
            <person name="Azam S."/>
            <person name="Fan G."/>
            <person name="Whaley A.M."/>
            <person name="Farmer A.D."/>
            <person name="Sheridan J."/>
            <person name="Iwata A."/>
            <person name="Tuteja R."/>
            <person name="Penmetsa R.V."/>
            <person name="Wu W."/>
            <person name="Upadhyaya H.D."/>
            <person name="Yang S.P."/>
            <person name="Shah T."/>
            <person name="Saxena K.B."/>
            <person name="Michael T."/>
            <person name="McCombie W.R."/>
            <person name="Yang B."/>
            <person name="Zhang G."/>
            <person name="Yang H."/>
            <person name="Wang J."/>
            <person name="Spillane C."/>
            <person name="Cook D.R."/>
            <person name="May G.D."/>
            <person name="Xu X."/>
            <person name="Jackson S.A."/>
        </authorList>
    </citation>
    <scope>NUCLEOTIDE SEQUENCE [LARGE SCALE GENOMIC DNA]</scope>
    <source>
        <strain evidence="3">cv. Asha</strain>
    </source>
</reference>
<proteinExistence type="predicted"/>
<dbReference type="Proteomes" id="UP000075243">
    <property type="component" value="Chromosome 7"/>
</dbReference>
<name>A0A151T8B8_CAJCA</name>